<feature type="domain" description="Peptidase S24/S26A/S26B/S26C" evidence="8">
    <location>
        <begin position="18"/>
        <end position="134"/>
    </location>
</feature>
<evidence type="ECO:0000313" key="10">
    <source>
        <dbReference type="Proteomes" id="UP000177141"/>
    </source>
</evidence>
<evidence type="ECO:0000256" key="1">
    <source>
        <dbReference type="ARBA" id="ARBA00007484"/>
    </source>
</evidence>
<dbReference type="STRING" id="1802061.A3A93_00070"/>
<name>A0A1F7J0K9_9BACT</name>
<sequence>MKITKVYKPSQSSKVELPLYTGSVSAGFPSPADDFVETKLDLNEHLIRHPSATFFVRASGDSMIGAGIYNKDILIVDRSLDPVNNAVVIAALDGELIVKRFYKKNGHVFLVAENKDYKTMDVTDNETFSIWGVVTYVIHKL</sequence>
<reference evidence="9 10" key="1">
    <citation type="journal article" date="2016" name="Nat. Commun.">
        <title>Thousands of microbial genomes shed light on interconnected biogeochemical processes in an aquifer system.</title>
        <authorList>
            <person name="Anantharaman K."/>
            <person name="Brown C.T."/>
            <person name="Hug L.A."/>
            <person name="Sharon I."/>
            <person name="Castelle C.J."/>
            <person name="Probst A.J."/>
            <person name="Thomas B.C."/>
            <person name="Singh A."/>
            <person name="Wilkins M.J."/>
            <person name="Karaoz U."/>
            <person name="Brodie E.L."/>
            <person name="Williams K.H."/>
            <person name="Hubbard S.S."/>
            <person name="Banfield J.F."/>
        </authorList>
    </citation>
    <scope>NUCLEOTIDE SEQUENCE [LARGE SCALE GENOMIC DNA]</scope>
</reference>
<keyword evidence="4 7" id="KW-0068">Autocatalytic cleavage</keyword>
<evidence type="ECO:0000256" key="4">
    <source>
        <dbReference type="ARBA" id="ARBA00022813"/>
    </source>
</evidence>
<dbReference type="PRINTS" id="PR00726">
    <property type="entry name" value="LEXASERPTASE"/>
</dbReference>
<dbReference type="InterPro" id="IPR036286">
    <property type="entry name" value="LexA/Signal_pep-like_sf"/>
</dbReference>
<evidence type="ECO:0000256" key="6">
    <source>
        <dbReference type="ARBA" id="ARBA00023236"/>
    </source>
</evidence>
<evidence type="ECO:0000256" key="2">
    <source>
        <dbReference type="ARBA" id="ARBA00022763"/>
    </source>
</evidence>
<gene>
    <name evidence="9" type="ORF">A3A93_00070</name>
</gene>
<comment type="caution">
    <text evidence="9">The sequence shown here is derived from an EMBL/GenBank/DDBJ whole genome shotgun (WGS) entry which is preliminary data.</text>
</comment>
<proteinExistence type="inferred from homology"/>
<protein>
    <submittedName>
        <fullName evidence="9">Peptidase S24</fullName>
    </submittedName>
</protein>
<dbReference type="InterPro" id="IPR006197">
    <property type="entry name" value="Peptidase_S24_LexA"/>
</dbReference>
<dbReference type="InterPro" id="IPR050077">
    <property type="entry name" value="LexA_repressor"/>
</dbReference>
<keyword evidence="5" id="KW-0234">DNA repair</keyword>
<dbReference type="Proteomes" id="UP000177141">
    <property type="component" value="Unassembled WGS sequence"/>
</dbReference>
<dbReference type="AlphaFoldDB" id="A0A1F7J0K9"/>
<accession>A0A1F7J0K9</accession>
<dbReference type="NCBIfam" id="NF007621">
    <property type="entry name" value="PRK10276.1"/>
    <property type="match status" value="1"/>
</dbReference>
<dbReference type="PANTHER" id="PTHR33516:SF2">
    <property type="entry name" value="LEXA REPRESSOR-RELATED"/>
    <property type="match status" value="1"/>
</dbReference>
<evidence type="ECO:0000313" key="9">
    <source>
        <dbReference type="EMBL" id="OGK49147.1"/>
    </source>
</evidence>
<evidence type="ECO:0000256" key="5">
    <source>
        <dbReference type="ARBA" id="ARBA00023204"/>
    </source>
</evidence>
<dbReference type="Gene3D" id="2.10.109.10">
    <property type="entry name" value="Umud Fragment, subunit A"/>
    <property type="match status" value="1"/>
</dbReference>
<dbReference type="InterPro" id="IPR015927">
    <property type="entry name" value="Peptidase_S24_S26A/B/C"/>
</dbReference>
<keyword evidence="3 7" id="KW-0378">Hydrolase</keyword>
<dbReference type="CDD" id="cd06529">
    <property type="entry name" value="S24_LexA-like"/>
    <property type="match status" value="1"/>
</dbReference>
<organism evidence="9 10">
    <name type="scientific">Candidatus Roizmanbacteria bacterium RIFCSPLOWO2_01_FULL_38_12</name>
    <dbReference type="NCBI Taxonomy" id="1802061"/>
    <lineage>
        <taxon>Bacteria</taxon>
        <taxon>Candidatus Roizmaniibacteriota</taxon>
    </lineage>
</organism>
<keyword evidence="6" id="KW-0742">SOS response</keyword>
<dbReference type="GO" id="GO:0006281">
    <property type="term" value="P:DNA repair"/>
    <property type="evidence" value="ECO:0007669"/>
    <property type="project" value="UniProtKB-KW"/>
</dbReference>
<keyword evidence="2" id="KW-0227">DNA damage</keyword>
<comment type="similarity">
    <text evidence="1 7">Belongs to the peptidase S24 family.</text>
</comment>
<dbReference type="GO" id="GO:0016787">
    <property type="term" value="F:hydrolase activity"/>
    <property type="evidence" value="ECO:0007669"/>
    <property type="project" value="UniProtKB-KW"/>
</dbReference>
<dbReference type="SUPFAM" id="SSF51306">
    <property type="entry name" value="LexA/Signal peptidase"/>
    <property type="match status" value="1"/>
</dbReference>
<evidence type="ECO:0000259" key="8">
    <source>
        <dbReference type="Pfam" id="PF00717"/>
    </source>
</evidence>
<dbReference type="GO" id="GO:0009432">
    <property type="term" value="P:SOS response"/>
    <property type="evidence" value="ECO:0007669"/>
    <property type="project" value="UniProtKB-KW"/>
</dbReference>
<dbReference type="GO" id="GO:0003677">
    <property type="term" value="F:DNA binding"/>
    <property type="evidence" value="ECO:0007669"/>
    <property type="project" value="InterPro"/>
</dbReference>
<dbReference type="PANTHER" id="PTHR33516">
    <property type="entry name" value="LEXA REPRESSOR"/>
    <property type="match status" value="1"/>
</dbReference>
<dbReference type="Pfam" id="PF00717">
    <property type="entry name" value="Peptidase_S24"/>
    <property type="match status" value="1"/>
</dbReference>
<evidence type="ECO:0000256" key="7">
    <source>
        <dbReference type="RuleBase" id="RU003991"/>
    </source>
</evidence>
<dbReference type="EMBL" id="MGAL01000005">
    <property type="protein sequence ID" value="OGK49147.1"/>
    <property type="molecule type" value="Genomic_DNA"/>
</dbReference>
<dbReference type="GO" id="GO:0006355">
    <property type="term" value="P:regulation of DNA-templated transcription"/>
    <property type="evidence" value="ECO:0007669"/>
    <property type="project" value="InterPro"/>
</dbReference>
<dbReference type="InterPro" id="IPR039418">
    <property type="entry name" value="LexA-like"/>
</dbReference>
<evidence type="ECO:0000256" key="3">
    <source>
        <dbReference type="ARBA" id="ARBA00022801"/>
    </source>
</evidence>